<dbReference type="GO" id="GO:0035556">
    <property type="term" value="P:intracellular signal transduction"/>
    <property type="evidence" value="ECO:0007669"/>
    <property type="project" value="TreeGrafter"/>
</dbReference>
<name>A0A0G4J5T4_PLABS</name>
<dbReference type="EMBL" id="CDSF01000135">
    <property type="protein sequence ID" value="CEP02973.1"/>
    <property type="molecule type" value="Genomic_DNA"/>
</dbReference>
<dbReference type="OMA" id="PEIMECK"/>
<dbReference type="AlphaFoldDB" id="A0A0G4J5T4"/>
<evidence type="ECO:0000313" key="4">
    <source>
        <dbReference type="EMBL" id="CEP02973.1"/>
    </source>
</evidence>
<reference evidence="4 6" key="1">
    <citation type="submission" date="2015-02" db="EMBL/GenBank/DDBJ databases">
        <authorList>
            <person name="Chooi Y.-H."/>
        </authorList>
    </citation>
    <scope>NUCLEOTIDE SEQUENCE [LARGE SCALE GENOMIC DNA]</scope>
    <source>
        <strain evidence="4">E3</strain>
    </source>
</reference>
<dbReference type="PROSITE" id="PS00109">
    <property type="entry name" value="PROTEIN_KINASE_TYR"/>
    <property type="match status" value="1"/>
</dbReference>
<geneLocation type="mitochondrion" evidence="5"/>
<evidence type="ECO:0000313" key="5">
    <source>
        <dbReference type="EMBL" id="SPR02128.1"/>
    </source>
</evidence>
<organism evidence="4 6">
    <name type="scientific">Plasmodiophora brassicae</name>
    <name type="common">Clubroot disease agent</name>
    <dbReference type="NCBI Taxonomy" id="37360"/>
    <lineage>
        <taxon>Eukaryota</taxon>
        <taxon>Sar</taxon>
        <taxon>Rhizaria</taxon>
        <taxon>Endomyxa</taxon>
        <taxon>Phytomyxea</taxon>
        <taxon>Plasmodiophorida</taxon>
        <taxon>Plasmodiophoridae</taxon>
        <taxon>Plasmodiophora</taxon>
    </lineage>
</organism>
<evidence type="ECO:0000313" key="7">
    <source>
        <dbReference type="Proteomes" id="UP000290189"/>
    </source>
</evidence>
<dbReference type="Pfam" id="PF00069">
    <property type="entry name" value="Pkinase"/>
    <property type="match status" value="1"/>
</dbReference>
<keyword evidence="6" id="KW-1185">Reference proteome</keyword>
<dbReference type="Proteomes" id="UP000039324">
    <property type="component" value="Unassembled WGS sequence"/>
</dbReference>
<keyword evidence="2" id="KW-0067">ATP-binding</keyword>
<proteinExistence type="predicted"/>
<dbReference type="InterPro" id="IPR008266">
    <property type="entry name" value="Tyr_kinase_AS"/>
</dbReference>
<evidence type="ECO:0000259" key="3">
    <source>
        <dbReference type="PROSITE" id="PS50011"/>
    </source>
</evidence>
<dbReference type="PROSITE" id="PS50011">
    <property type="entry name" value="PROTEIN_KINASE_DOM"/>
    <property type="match status" value="1"/>
</dbReference>
<keyword evidence="1" id="KW-0547">Nucleotide-binding</keyword>
<dbReference type="Proteomes" id="UP000290189">
    <property type="component" value="Unassembled WGS sequence"/>
</dbReference>
<dbReference type="OrthoDB" id="541276at2759"/>
<dbReference type="InterPro" id="IPR011009">
    <property type="entry name" value="Kinase-like_dom_sf"/>
</dbReference>
<protein>
    <recommendedName>
        <fullName evidence="3">Protein kinase domain-containing protein</fullName>
    </recommendedName>
</protein>
<accession>A0A0G4J5T4</accession>
<gene>
    <name evidence="4" type="ORF">PBRA_009191</name>
    <name evidence="5" type="ORF">PLBR_LOCUS9343</name>
</gene>
<evidence type="ECO:0000313" key="6">
    <source>
        <dbReference type="Proteomes" id="UP000039324"/>
    </source>
</evidence>
<dbReference type="GO" id="GO:0005737">
    <property type="term" value="C:cytoplasm"/>
    <property type="evidence" value="ECO:0007669"/>
    <property type="project" value="TreeGrafter"/>
</dbReference>
<dbReference type="GO" id="GO:0005524">
    <property type="term" value="F:ATP binding"/>
    <property type="evidence" value="ECO:0007669"/>
    <property type="project" value="UniProtKB-KW"/>
</dbReference>
<feature type="domain" description="Protein kinase" evidence="3">
    <location>
        <begin position="68"/>
        <end position="343"/>
    </location>
</feature>
<dbReference type="GO" id="GO:0004674">
    <property type="term" value="F:protein serine/threonine kinase activity"/>
    <property type="evidence" value="ECO:0007669"/>
    <property type="project" value="TreeGrafter"/>
</dbReference>
<reference evidence="5 7" key="2">
    <citation type="submission" date="2018-03" db="EMBL/GenBank/DDBJ databases">
        <authorList>
            <person name="Fogelqvist J."/>
        </authorList>
    </citation>
    <scope>NUCLEOTIDE SEQUENCE [LARGE SCALE GENOMIC DNA]</scope>
</reference>
<dbReference type="EMBL" id="OVEO01000020">
    <property type="protein sequence ID" value="SPR02128.1"/>
    <property type="molecule type" value="Genomic_DNA"/>
</dbReference>
<evidence type="ECO:0000256" key="2">
    <source>
        <dbReference type="ARBA" id="ARBA00022840"/>
    </source>
</evidence>
<dbReference type="Gene3D" id="1.10.510.10">
    <property type="entry name" value="Transferase(Phosphotransferase) domain 1"/>
    <property type="match status" value="1"/>
</dbReference>
<dbReference type="InterPro" id="IPR000719">
    <property type="entry name" value="Prot_kinase_dom"/>
</dbReference>
<dbReference type="PANTHER" id="PTHR24346:SF30">
    <property type="entry name" value="MATERNAL EMBRYONIC LEUCINE ZIPPER KINASE"/>
    <property type="match status" value="1"/>
</dbReference>
<dbReference type="PANTHER" id="PTHR24346">
    <property type="entry name" value="MAP/MICROTUBULE AFFINITY-REGULATING KINASE"/>
    <property type="match status" value="1"/>
</dbReference>
<evidence type="ECO:0000256" key="1">
    <source>
        <dbReference type="ARBA" id="ARBA00022741"/>
    </source>
</evidence>
<dbReference type="SUPFAM" id="SSF56112">
    <property type="entry name" value="Protein kinase-like (PK-like)"/>
    <property type="match status" value="1"/>
</dbReference>
<sequence length="353" mass="39075">MPETVRQARSAPDCRAPQVTGGTHLLSITSLLTMPYQFAILAWAALTFALLSDVTAGATTPMGPKERYVHIRTLQRTMQGKVDLGMDRTTGNIVALKGSQRFAVDHMTTLNGLHVVENPLQERRVLETLNCPGHPNVIRLVDSFEDGRYYWMVLEFASQGDILDLINADGRGHLDEASAAKYFLQLLRALEYIHGKRICHLDVSLENILLDEHRNIKLADYGVALEFDPDRPFPECSPQTRPGKPGYASPEIMECKLPFIGPQADLYSAGIVLFVMLFGCYPYEKPDTLTDPGFRLVRNGQLAELVHALNKSPSKHAVELLSGLLCPAESRLSLPQVLQHPWIAQIGVSQGAP</sequence>
<dbReference type="STRING" id="37360.A0A0G4J5T4"/>
<keyword evidence="5" id="KW-0496">Mitochondrion</keyword>